<feature type="transmembrane region" description="Helical" evidence="10">
    <location>
        <begin position="111"/>
        <end position="130"/>
    </location>
</feature>
<evidence type="ECO:0000313" key="13">
    <source>
        <dbReference type="WBParaSite" id="Gr19_v10_g8203.t2"/>
    </source>
</evidence>
<dbReference type="Pfam" id="PF07947">
    <property type="entry name" value="YhhN"/>
    <property type="match status" value="1"/>
</dbReference>
<comment type="similarity">
    <text evidence="2">Belongs to the TMEM86 family.</text>
</comment>
<proteinExistence type="inferred from homology"/>
<evidence type="ECO:0000256" key="9">
    <source>
        <dbReference type="SAM" id="MobiDB-lite"/>
    </source>
</evidence>
<evidence type="ECO:0000256" key="3">
    <source>
        <dbReference type="ARBA" id="ARBA00022692"/>
    </source>
</evidence>
<feature type="transmembrane region" description="Helical" evidence="10">
    <location>
        <begin position="177"/>
        <end position="195"/>
    </location>
</feature>
<dbReference type="PANTHER" id="PTHR31885:SF6">
    <property type="entry name" value="GH04784P"/>
    <property type="match status" value="1"/>
</dbReference>
<dbReference type="AlphaFoldDB" id="A0A914I890"/>
<evidence type="ECO:0000256" key="1">
    <source>
        <dbReference type="ARBA" id="ARBA00004141"/>
    </source>
</evidence>
<feature type="signal peptide" evidence="11">
    <location>
        <begin position="1"/>
        <end position="20"/>
    </location>
</feature>
<feature type="compositionally biased region" description="Basic and acidic residues" evidence="9">
    <location>
        <begin position="371"/>
        <end position="384"/>
    </location>
</feature>
<evidence type="ECO:0000256" key="10">
    <source>
        <dbReference type="SAM" id="Phobius"/>
    </source>
</evidence>
<dbReference type="EC" id="3.3.2.2" evidence="6"/>
<feature type="chain" id="PRO_5036676647" description="lysoplasmalogenase" evidence="11">
    <location>
        <begin position="21"/>
        <end position="403"/>
    </location>
</feature>
<protein>
    <recommendedName>
        <fullName evidence="6">lysoplasmalogenase</fullName>
        <ecNumber evidence="6">3.3.2.2</ecNumber>
    </recommendedName>
</protein>
<evidence type="ECO:0000256" key="5">
    <source>
        <dbReference type="ARBA" id="ARBA00023136"/>
    </source>
</evidence>
<feature type="transmembrane region" description="Helical" evidence="10">
    <location>
        <begin position="84"/>
        <end position="104"/>
    </location>
</feature>
<comment type="catalytic activity">
    <reaction evidence="8">
        <text>a 1-O-(1Z-alkenyl)-sn-glycero-3-phosphocholine + H2O = a 2,3-saturated aldehyde + sn-glycerol 3-phosphocholine</text>
        <dbReference type="Rhea" id="RHEA:22544"/>
        <dbReference type="ChEBI" id="CHEBI:15377"/>
        <dbReference type="ChEBI" id="CHEBI:16870"/>
        <dbReference type="ChEBI" id="CHEBI:73359"/>
        <dbReference type="ChEBI" id="CHEBI:77287"/>
        <dbReference type="EC" id="3.3.2.2"/>
    </reaction>
</comment>
<evidence type="ECO:0000256" key="6">
    <source>
        <dbReference type="ARBA" id="ARBA00035673"/>
    </source>
</evidence>
<keyword evidence="3 10" id="KW-0812">Transmembrane</keyword>
<dbReference type="GO" id="GO:0016020">
    <property type="term" value="C:membrane"/>
    <property type="evidence" value="ECO:0007669"/>
    <property type="project" value="UniProtKB-SubCell"/>
</dbReference>
<feature type="transmembrane region" description="Helical" evidence="10">
    <location>
        <begin position="60"/>
        <end position="78"/>
    </location>
</feature>
<comment type="catalytic activity">
    <reaction evidence="7">
        <text>a 1-O-(1Z-alkenyl)-sn-glycero-3-phosphoethanolamine + H2O = a 2,3-saturated aldehyde + sn-glycero-3-phosphoethanolamine</text>
        <dbReference type="Rhea" id="RHEA:16905"/>
        <dbReference type="ChEBI" id="CHEBI:15377"/>
        <dbReference type="ChEBI" id="CHEBI:73359"/>
        <dbReference type="ChEBI" id="CHEBI:77288"/>
        <dbReference type="ChEBI" id="CHEBI:143890"/>
        <dbReference type="EC" id="3.3.2.2"/>
    </reaction>
</comment>
<comment type="subcellular location">
    <subcellularLocation>
        <location evidence="1">Membrane</location>
        <topology evidence="1">Multi-pass membrane protein</topology>
    </subcellularLocation>
</comment>
<dbReference type="Proteomes" id="UP000887572">
    <property type="component" value="Unplaced"/>
</dbReference>
<feature type="transmembrane region" description="Helical" evidence="10">
    <location>
        <begin position="303"/>
        <end position="327"/>
    </location>
</feature>
<evidence type="ECO:0000256" key="7">
    <source>
        <dbReference type="ARBA" id="ARBA00049458"/>
    </source>
</evidence>
<sequence>MHKLVIYVLLIAFFYEQTGGFNEQLGFQYSFLKALPILCLALFVNFGWYSVKRTHRQRYLLVASLLAAAGGDFVISIRENIEPSFALSALFFAAAHILYMAFLLPFLRHPFVPLTLCCAAYVVVMNYAFLLPHVVTHPFSTLVLMTYSVVLTTAFIISGSLMFVGTHFQPPLQKSNVMHFVGFCFFYLSDTLLLLEHADVKFPPCYKEELILSTYYMSQYLIAPVQKVVGTAGPLVWHCKSVVGLAACTLNIARSFQEYILNQQVNIFNMNFSGTSTAFNNENIVDYVPIANVRHLPPLSLCVLVAVLTSLCTQLAVFLLSCLWAALRKCFDRRRRNGTVVGSAASINRHQSDKLLCCTTTLTPTRKRRRGEGPKTTEGEADRAKTADCCGDKTWRRIIQVWR</sequence>
<dbReference type="PANTHER" id="PTHR31885">
    <property type="entry name" value="GH04784P"/>
    <property type="match status" value="1"/>
</dbReference>
<keyword evidence="11" id="KW-0732">Signal</keyword>
<organism evidence="12 13">
    <name type="scientific">Globodera rostochiensis</name>
    <name type="common">Golden nematode worm</name>
    <name type="synonym">Heterodera rostochiensis</name>
    <dbReference type="NCBI Taxonomy" id="31243"/>
    <lineage>
        <taxon>Eukaryota</taxon>
        <taxon>Metazoa</taxon>
        <taxon>Ecdysozoa</taxon>
        <taxon>Nematoda</taxon>
        <taxon>Chromadorea</taxon>
        <taxon>Rhabditida</taxon>
        <taxon>Tylenchina</taxon>
        <taxon>Tylenchomorpha</taxon>
        <taxon>Tylenchoidea</taxon>
        <taxon>Heteroderidae</taxon>
        <taxon>Heteroderinae</taxon>
        <taxon>Globodera</taxon>
    </lineage>
</organism>
<reference evidence="13" key="1">
    <citation type="submission" date="2022-11" db="UniProtKB">
        <authorList>
            <consortium name="WormBaseParasite"/>
        </authorList>
    </citation>
    <scope>IDENTIFICATION</scope>
</reference>
<evidence type="ECO:0000256" key="11">
    <source>
        <dbReference type="SAM" id="SignalP"/>
    </source>
</evidence>
<dbReference type="GO" id="GO:0047408">
    <property type="term" value="F:alkenylglycerophosphocholine hydrolase activity"/>
    <property type="evidence" value="ECO:0007669"/>
    <property type="project" value="UniProtKB-EC"/>
</dbReference>
<dbReference type="InterPro" id="IPR012506">
    <property type="entry name" value="TMEM86B-like"/>
</dbReference>
<feature type="region of interest" description="Disordered" evidence="9">
    <location>
        <begin position="365"/>
        <end position="384"/>
    </location>
</feature>
<feature type="transmembrane region" description="Helical" evidence="10">
    <location>
        <begin position="30"/>
        <end position="48"/>
    </location>
</feature>
<dbReference type="WBParaSite" id="Gr19_v10_g8203.t2">
    <property type="protein sequence ID" value="Gr19_v10_g8203.t2"/>
    <property type="gene ID" value="Gr19_v10_g8203"/>
</dbReference>
<keyword evidence="5 10" id="KW-0472">Membrane</keyword>
<evidence type="ECO:0000256" key="4">
    <source>
        <dbReference type="ARBA" id="ARBA00022989"/>
    </source>
</evidence>
<evidence type="ECO:0000256" key="2">
    <source>
        <dbReference type="ARBA" id="ARBA00007375"/>
    </source>
</evidence>
<keyword evidence="12" id="KW-1185">Reference proteome</keyword>
<name>A0A914I890_GLORO</name>
<keyword evidence="4 10" id="KW-1133">Transmembrane helix</keyword>
<accession>A0A914I890</accession>
<feature type="transmembrane region" description="Helical" evidence="10">
    <location>
        <begin position="142"/>
        <end position="165"/>
    </location>
</feature>
<evidence type="ECO:0000256" key="8">
    <source>
        <dbReference type="ARBA" id="ARBA00049560"/>
    </source>
</evidence>
<evidence type="ECO:0000313" key="12">
    <source>
        <dbReference type="Proteomes" id="UP000887572"/>
    </source>
</evidence>